<reference evidence="4 5" key="1">
    <citation type="journal article" date="2020" name="Insects">
        <title>Bacteria Belonging to Pseudomonas typographi sp. nov. from the Bark Beetle Ips typographus Have Genomic Potential to Aid in the Host Ecology.</title>
        <authorList>
            <person name="Peral-Aranega E."/>
            <person name="Saati-Santamaria Z."/>
            <person name="Kolarik M."/>
            <person name="Rivas R."/>
            <person name="Garcia-Fraile P."/>
        </authorList>
    </citation>
    <scope>NUCLEOTIDE SEQUENCE [LARGE SCALE GENOMIC DNA]</scope>
    <source>
        <strain evidence="4 5">CA3A</strain>
    </source>
</reference>
<proteinExistence type="inferred from homology"/>
<dbReference type="InterPro" id="IPR002930">
    <property type="entry name" value="GCV_H"/>
</dbReference>
<dbReference type="HAMAP" id="MF_00272">
    <property type="entry name" value="GcvH"/>
    <property type="match status" value="1"/>
</dbReference>
<dbReference type="InterPro" id="IPR017453">
    <property type="entry name" value="GCV_H_sub"/>
</dbReference>
<comment type="caution">
    <text evidence="4">The sequence shown here is derived from an EMBL/GenBank/DDBJ whole genome shotgun (WGS) entry which is preliminary data.</text>
</comment>
<comment type="subunit">
    <text evidence="3">The glycine cleavage system is composed of four proteins: P, T, L and H.</text>
</comment>
<dbReference type="InterPro" id="IPR033753">
    <property type="entry name" value="GCV_H/Fam206"/>
</dbReference>
<dbReference type="Proteomes" id="UP000805841">
    <property type="component" value="Unassembled WGS sequence"/>
</dbReference>
<dbReference type="NCBIfam" id="NF002270">
    <property type="entry name" value="PRK01202.1"/>
    <property type="match status" value="1"/>
</dbReference>
<keyword evidence="2 3" id="KW-0450">Lipoyl</keyword>
<dbReference type="PANTHER" id="PTHR11715:SF3">
    <property type="entry name" value="GLYCINE CLEAVAGE SYSTEM H PROTEIN-RELATED"/>
    <property type="match status" value="1"/>
</dbReference>
<evidence type="ECO:0000313" key="5">
    <source>
        <dbReference type="Proteomes" id="UP000805841"/>
    </source>
</evidence>
<dbReference type="NCBIfam" id="TIGR00527">
    <property type="entry name" value="gcvH"/>
    <property type="match status" value="1"/>
</dbReference>
<dbReference type="Pfam" id="PF01597">
    <property type="entry name" value="GCV_H"/>
    <property type="match status" value="1"/>
</dbReference>
<sequence length="125" mass="13499">MSELRFTVEHEWLRAESDGSVTVGITEFAQQALGDVVYVQLPELRAYAVGAEVSVVESVKAASSINMPLAGTVLEANLLLAEAPERANEAPLGEGWFFRFRPDDASAMADLLDQAAYDQLIANQG</sequence>
<evidence type="ECO:0000313" key="4">
    <source>
        <dbReference type="EMBL" id="MBD1597874.1"/>
    </source>
</evidence>
<comment type="similarity">
    <text evidence="1 3">Belongs to the GcvH family.</text>
</comment>
<comment type="function">
    <text evidence="3">The glycine cleavage system catalyzes the degradation of glycine. The H protein shuttles the methylamine group of glycine from the P protein to the T protein.</text>
</comment>
<name>A0ABR7YXD5_9PSED</name>
<comment type="cofactor">
    <cofactor evidence="3">
        <name>(R)-lipoate</name>
        <dbReference type="ChEBI" id="CHEBI:83088"/>
    </cofactor>
    <text evidence="3">Binds 1 lipoyl cofactor covalently.</text>
</comment>
<gene>
    <name evidence="3 4" type="primary">gcvH</name>
    <name evidence="4" type="ORF">HAQ05_03970</name>
</gene>
<dbReference type="Gene3D" id="2.40.50.100">
    <property type="match status" value="1"/>
</dbReference>
<evidence type="ECO:0000256" key="1">
    <source>
        <dbReference type="ARBA" id="ARBA00009249"/>
    </source>
</evidence>
<accession>A0ABR7YXD5</accession>
<dbReference type="RefSeq" id="WP_190417629.1">
    <property type="nucleotide sequence ID" value="NZ_JAAOCA010000004.1"/>
</dbReference>
<organism evidence="4 5">
    <name type="scientific">Pseudomonas typographi</name>
    <dbReference type="NCBI Taxonomy" id="2715964"/>
    <lineage>
        <taxon>Bacteria</taxon>
        <taxon>Pseudomonadati</taxon>
        <taxon>Pseudomonadota</taxon>
        <taxon>Gammaproteobacteria</taxon>
        <taxon>Pseudomonadales</taxon>
        <taxon>Pseudomonadaceae</taxon>
        <taxon>Pseudomonas</taxon>
    </lineage>
</organism>
<dbReference type="CDD" id="cd06848">
    <property type="entry name" value="GCS_H"/>
    <property type="match status" value="1"/>
</dbReference>
<dbReference type="SUPFAM" id="SSF51230">
    <property type="entry name" value="Single hybrid motif"/>
    <property type="match status" value="1"/>
</dbReference>
<dbReference type="PANTHER" id="PTHR11715">
    <property type="entry name" value="GLYCINE CLEAVAGE SYSTEM H PROTEIN"/>
    <property type="match status" value="1"/>
</dbReference>
<evidence type="ECO:0000256" key="2">
    <source>
        <dbReference type="ARBA" id="ARBA00022823"/>
    </source>
</evidence>
<dbReference type="EMBL" id="JAAOCA010000004">
    <property type="protein sequence ID" value="MBD1597874.1"/>
    <property type="molecule type" value="Genomic_DNA"/>
</dbReference>
<protein>
    <recommendedName>
        <fullName evidence="3">Glycine cleavage system H protein</fullName>
    </recommendedName>
</protein>
<feature type="modified residue" description="N6-lipoyllysine" evidence="3">
    <location>
        <position position="60"/>
    </location>
</feature>
<keyword evidence="5" id="KW-1185">Reference proteome</keyword>
<dbReference type="InterPro" id="IPR011053">
    <property type="entry name" value="Single_hybrid_motif"/>
</dbReference>
<evidence type="ECO:0000256" key="3">
    <source>
        <dbReference type="HAMAP-Rule" id="MF_00272"/>
    </source>
</evidence>